<gene>
    <name evidence="1" type="ORF">DPMN_034491</name>
</gene>
<protein>
    <submittedName>
        <fullName evidence="1">Uncharacterized protein</fullName>
    </submittedName>
</protein>
<evidence type="ECO:0000313" key="1">
    <source>
        <dbReference type="EMBL" id="KAH3871294.1"/>
    </source>
</evidence>
<evidence type="ECO:0000313" key="2">
    <source>
        <dbReference type="Proteomes" id="UP000828390"/>
    </source>
</evidence>
<sequence>MTKQWSLLSSQRSLSLWSVQPRPFSKHLPPAPSPSNPTISLPNLISPVHSAI</sequence>
<dbReference type="AlphaFoldDB" id="A0A9D4M7M1"/>
<accession>A0A9D4M7M1</accession>
<reference evidence="1" key="2">
    <citation type="submission" date="2020-11" db="EMBL/GenBank/DDBJ databases">
        <authorList>
            <person name="McCartney M.A."/>
            <person name="Auch B."/>
            <person name="Kono T."/>
            <person name="Mallez S."/>
            <person name="Becker A."/>
            <person name="Gohl D.M."/>
            <person name="Silverstein K.A.T."/>
            <person name="Koren S."/>
            <person name="Bechman K.B."/>
            <person name="Herman A."/>
            <person name="Abrahante J.E."/>
            <person name="Garbe J."/>
        </authorList>
    </citation>
    <scope>NUCLEOTIDE SEQUENCE</scope>
    <source>
        <strain evidence="1">Duluth1</strain>
        <tissue evidence="1">Whole animal</tissue>
    </source>
</reference>
<comment type="caution">
    <text evidence="1">The sequence shown here is derived from an EMBL/GenBank/DDBJ whole genome shotgun (WGS) entry which is preliminary data.</text>
</comment>
<dbReference type="EMBL" id="JAIWYP010000002">
    <property type="protein sequence ID" value="KAH3871294.1"/>
    <property type="molecule type" value="Genomic_DNA"/>
</dbReference>
<keyword evidence="2" id="KW-1185">Reference proteome</keyword>
<reference evidence="1" key="1">
    <citation type="journal article" date="2019" name="bioRxiv">
        <title>The Genome of the Zebra Mussel, Dreissena polymorpha: A Resource for Invasive Species Research.</title>
        <authorList>
            <person name="McCartney M.A."/>
            <person name="Auch B."/>
            <person name="Kono T."/>
            <person name="Mallez S."/>
            <person name="Zhang Y."/>
            <person name="Obille A."/>
            <person name="Becker A."/>
            <person name="Abrahante J.E."/>
            <person name="Garbe J."/>
            <person name="Badalamenti J.P."/>
            <person name="Herman A."/>
            <person name="Mangelson H."/>
            <person name="Liachko I."/>
            <person name="Sullivan S."/>
            <person name="Sone E.D."/>
            <person name="Koren S."/>
            <person name="Silverstein K.A.T."/>
            <person name="Beckman K.B."/>
            <person name="Gohl D.M."/>
        </authorList>
    </citation>
    <scope>NUCLEOTIDE SEQUENCE</scope>
    <source>
        <strain evidence="1">Duluth1</strain>
        <tissue evidence="1">Whole animal</tissue>
    </source>
</reference>
<name>A0A9D4M7M1_DREPO</name>
<organism evidence="1 2">
    <name type="scientific">Dreissena polymorpha</name>
    <name type="common">Zebra mussel</name>
    <name type="synonym">Mytilus polymorpha</name>
    <dbReference type="NCBI Taxonomy" id="45954"/>
    <lineage>
        <taxon>Eukaryota</taxon>
        <taxon>Metazoa</taxon>
        <taxon>Spiralia</taxon>
        <taxon>Lophotrochozoa</taxon>
        <taxon>Mollusca</taxon>
        <taxon>Bivalvia</taxon>
        <taxon>Autobranchia</taxon>
        <taxon>Heteroconchia</taxon>
        <taxon>Euheterodonta</taxon>
        <taxon>Imparidentia</taxon>
        <taxon>Neoheterodontei</taxon>
        <taxon>Myida</taxon>
        <taxon>Dreissenoidea</taxon>
        <taxon>Dreissenidae</taxon>
        <taxon>Dreissena</taxon>
    </lineage>
</organism>
<dbReference type="Proteomes" id="UP000828390">
    <property type="component" value="Unassembled WGS sequence"/>
</dbReference>
<proteinExistence type="predicted"/>